<comment type="caution">
    <text evidence="3">The sequence shown here is derived from an EMBL/GenBank/DDBJ whole genome shotgun (WGS) entry which is preliminary data.</text>
</comment>
<dbReference type="SMART" id="SM00942">
    <property type="entry name" value="PriCT_1"/>
    <property type="match status" value="1"/>
</dbReference>
<sequence>MTRDLRRAALYYAGRYGWAVLPCEPSGKKPLTEHGVKDASRDAETINRWWRTHATANIGLALGEASGVVALDVDDLDALRDLVAEHGPLPETVCSTTGRGQHYLFRCPEGGLRTRTVGPGLQLRGDGSYIVVPPSVHPSGKQYEWELSPDEVELAELPAWLSERQDRAEREPLRELPDRIPYPGRNNTLTAYGGLMRRYGFSQAAIEAALLEVNRDRCDPPLPDDEVRRIAGSVARYQPEAAPVLSPNGQTGEASPLRELDAADLATADLPAELPSLPLLSQDGYVIEGWSHLVAGYPKAGKTELVYACVREWVRAGRSVLWLTEESELVWAHRLRRDPALPRGLRLVFGLGERPDRLLDRAMRGDEPVVVIDTIRSLLGIADEADNAEIARVVGQWESALRGKTRLYVHHLRKGLGDHGLAVAGGTMLVGAVDRVLELRHDEHDSGRRVLRVISRIVGASDLLLGLDSDGWPVALGDPAAVELERVMAACLDVLEPESWLKTGEVRDRLPEPKPSHR</sequence>
<protein>
    <submittedName>
        <fullName evidence="3">Bifunctional DNA primase/polymerase</fullName>
    </submittedName>
</protein>
<dbReference type="RefSeq" id="WP_284058481.1">
    <property type="nucleotide sequence ID" value="NZ_JAMSLR010000029.1"/>
</dbReference>
<feature type="domain" description="Primase C-terminal 1" evidence="1">
    <location>
        <begin position="178"/>
        <end position="240"/>
    </location>
</feature>
<dbReference type="SUPFAM" id="SSF52540">
    <property type="entry name" value="P-loop containing nucleoside triphosphate hydrolases"/>
    <property type="match status" value="1"/>
</dbReference>
<gene>
    <name evidence="3" type="ORF">NET02_16260</name>
</gene>
<dbReference type="Pfam" id="PF09250">
    <property type="entry name" value="Prim-Pol"/>
    <property type="match status" value="1"/>
</dbReference>
<evidence type="ECO:0000313" key="4">
    <source>
        <dbReference type="Proteomes" id="UP001165306"/>
    </source>
</evidence>
<dbReference type="Pfam" id="PF13481">
    <property type="entry name" value="AAA_25"/>
    <property type="match status" value="1"/>
</dbReference>
<dbReference type="Proteomes" id="UP001165306">
    <property type="component" value="Unassembled WGS sequence"/>
</dbReference>
<dbReference type="InterPro" id="IPR014820">
    <property type="entry name" value="PriCT_1"/>
</dbReference>
<organism evidence="3 4">
    <name type="scientific">Thermalbibacter longus</name>
    <dbReference type="NCBI Taxonomy" id="2951981"/>
    <lineage>
        <taxon>Bacteria</taxon>
        <taxon>Pseudomonadati</taxon>
        <taxon>Thermomicrobiota</taxon>
        <taxon>Thermomicrobia</taxon>
        <taxon>Thermomicrobiales</taxon>
        <taxon>Thermomicrobiaceae</taxon>
        <taxon>Thermalbibacter</taxon>
    </lineage>
</organism>
<dbReference type="EMBL" id="JAMSLR010000029">
    <property type="protein sequence ID" value="MCM8750693.1"/>
    <property type="molecule type" value="Genomic_DNA"/>
</dbReference>
<keyword evidence="4" id="KW-1185">Reference proteome</keyword>
<dbReference type="SUPFAM" id="SSF56747">
    <property type="entry name" value="Prim-pol domain"/>
    <property type="match status" value="1"/>
</dbReference>
<dbReference type="InterPro" id="IPR015330">
    <property type="entry name" value="DNA_primase/pol_bifunc_N"/>
</dbReference>
<accession>A0AA42BEE5</accession>
<dbReference type="Gene3D" id="3.40.50.300">
    <property type="entry name" value="P-loop containing nucleotide triphosphate hydrolases"/>
    <property type="match status" value="1"/>
</dbReference>
<dbReference type="SMART" id="SM00943">
    <property type="entry name" value="Prim-Pol"/>
    <property type="match status" value="1"/>
</dbReference>
<evidence type="ECO:0000259" key="1">
    <source>
        <dbReference type="SMART" id="SM00942"/>
    </source>
</evidence>
<dbReference type="AlphaFoldDB" id="A0AA42BEE5"/>
<dbReference type="Pfam" id="PF08708">
    <property type="entry name" value="PriCT_1"/>
    <property type="match status" value="1"/>
</dbReference>
<feature type="domain" description="DNA primase/polymerase bifunctional N-terminal" evidence="2">
    <location>
        <begin position="9"/>
        <end position="161"/>
    </location>
</feature>
<proteinExistence type="predicted"/>
<evidence type="ECO:0000313" key="3">
    <source>
        <dbReference type="EMBL" id="MCM8750693.1"/>
    </source>
</evidence>
<reference evidence="3" key="1">
    <citation type="submission" date="2022-06" db="EMBL/GenBank/DDBJ databases">
        <title>CFH 74404 Thermomicrobiaceae sp.</title>
        <authorList>
            <person name="Ming H."/>
            <person name="Li W.-J."/>
            <person name="Zhao Z."/>
        </authorList>
    </citation>
    <scope>NUCLEOTIDE SEQUENCE</scope>
    <source>
        <strain evidence="3">CFH 74404</strain>
    </source>
</reference>
<evidence type="ECO:0000259" key="2">
    <source>
        <dbReference type="SMART" id="SM00943"/>
    </source>
</evidence>
<name>A0AA42BEE5_9BACT</name>
<dbReference type="InterPro" id="IPR027417">
    <property type="entry name" value="P-loop_NTPase"/>
</dbReference>
<feature type="non-terminal residue" evidence="3">
    <location>
        <position position="518"/>
    </location>
</feature>
<dbReference type="CDD" id="cd04859">
    <property type="entry name" value="Prim_Pol"/>
    <property type="match status" value="1"/>
</dbReference>